<name>A0ABX9KKQ3_9FUSO</name>
<accession>A0ABX9KKQ3</accession>
<dbReference type="NCBIfam" id="NF003361">
    <property type="entry name" value="PRK04435.1"/>
    <property type="match status" value="1"/>
</dbReference>
<evidence type="ECO:0000313" key="3">
    <source>
        <dbReference type="Proteomes" id="UP000263486"/>
    </source>
</evidence>
<dbReference type="PIRSF" id="PIRSF025624">
    <property type="entry name" value="ACT_PheB"/>
    <property type="match status" value="1"/>
</dbReference>
<evidence type="ECO:0000259" key="1">
    <source>
        <dbReference type="PROSITE" id="PS51671"/>
    </source>
</evidence>
<dbReference type="PROSITE" id="PS51671">
    <property type="entry name" value="ACT"/>
    <property type="match status" value="1"/>
</dbReference>
<organism evidence="2 3">
    <name type="scientific">Psychrilyobacter piezotolerans</name>
    <dbReference type="NCBI Taxonomy" id="2293438"/>
    <lineage>
        <taxon>Bacteria</taxon>
        <taxon>Fusobacteriati</taxon>
        <taxon>Fusobacteriota</taxon>
        <taxon>Fusobacteriia</taxon>
        <taxon>Fusobacteriales</taxon>
        <taxon>Fusobacteriaceae</taxon>
        <taxon>Psychrilyobacter</taxon>
    </lineage>
</organism>
<dbReference type="EMBL" id="QUAJ01000002">
    <property type="protein sequence ID" value="REI42853.1"/>
    <property type="molecule type" value="Genomic_DNA"/>
</dbReference>
<dbReference type="Pfam" id="PF01842">
    <property type="entry name" value="ACT"/>
    <property type="match status" value="1"/>
</dbReference>
<keyword evidence="3" id="KW-1185">Reference proteome</keyword>
<dbReference type="InterPro" id="IPR008310">
    <property type="entry name" value="UPF0735_ACT_dom-cont"/>
</dbReference>
<dbReference type="SUPFAM" id="SSF55021">
    <property type="entry name" value="ACT-like"/>
    <property type="match status" value="1"/>
</dbReference>
<dbReference type="Proteomes" id="UP000263486">
    <property type="component" value="Unassembled WGS sequence"/>
</dbReference>
<proteinExistence type="predicted"/>
<comment type="caution">
    <text evidence="2">The sequence shown here is derived from an EMBL/GenBank/DDBJ whole genome shotgun (WGS) entry which is preliminary data.</text>
</comment>
<feature type="domain" description="ACT" evidence="1">
    <location>
        <begin position="71"/>
        <end position="147"/>
    </location>
</feature>
<reference evidence="2 3" key="1">
    <citation type="submission" date="2018-08" db="EMBL/GenBank/DDBJ databases">
        <title>Draft genome sequence of Psychrilyobacter sp. strain SD5 isolated from Black Sea water.</title>
        <authorList>
            <person name="Yadav S."/>
            <person name="Villanueva L."/>
            <person name="Damste J.S.S."/>
        </authorList>
    </citation>
    <scope>NUCLEOTIDE SEQUENCE [LARGE SCALE GENOMIC DNA]</scope>
    <source>
        <strain evidence="2 3">SD5</strain>
    </source>
</reference>
<dbReference type="InterPro" id="IPR045865">
    <property type="entry name" value="ACT-like_dom_sf"/>
</dbReference>
<dbReference type="InterPro" id="IPR002912">
    <property type="entry name" value="ACT_dom"/>
</dbReference>
<sequence length="148" mass="16720">MVTESREFFIVDKRILPNSIQNVIKVNEIVQKEGISKYEAIKRVGISRSTYYKYKDFIKPFFESGKDTVFNINMALHDEPGMLSKIFNVIAASGVNILTITQNIPIDGIARVTLALRTNADSLRNIETMLEKITEQPGVSEIRIIGNN</sequence>
<evidence type="ECO:0000313" key="2">
    <source>
        <dbReference type="EMBL" id="REI42853.1"/>
    </source>
</evidence>
<dbReference type="Gene3D" id="3.30.70.260">
    <property type="match status" value="1"/>
</dbReference>
<dbReference type="RefSeq" id="WP_114641085.1">
    <property type="nucleotide sequence ID" value="NZ_JAACIO010000002.1"/>
</dbReference>
<protein>
    <submittedName>
        <fullName evidence="2">ACT domain-containing protein</fullName>
    </submittedName>
</protein>
<gene>
    <name evidence="2" type="ORF">DYH56_01505</name>
</gene>